<comment type="similarity">
    <text evidence="5">Belongs to the protein kinase superfamily. STE Ser/Thr protein kinase family. MAP kinase kinase subfamily.</text>
</comment>
<comment type="catalytic activity">
    <reaction evidence="8">
        <text>L-threonyl-[protein] + ATP = O-phospho-L-threonyl-[protein] + ADP + H(+)</text>
        <dbReference type="Rhea" id="RHEA:46608"/>
        <dbReference type="Rhea" id="RHEA-COMP:11060"/>
        <dbReference type="Rhea" id="RHEA-COMP:11605"/>
        <dbReference type="ChEBI" id="CHEBI:15378"/>
        <dbReference type="ChEBI" id="CHEBI:30013"/>
        <dbReference type="ChEBI" id="CHEBI:30616"/>
        <dbReference type="ChEBI" id="CHEBI:61977"/>
        <dbReference type="ChEBI" id="CHEBI:456216"/>
        <dbReference type="EC" id="2.7.12.2"/>
    </reaction>
</comment>
<dbReference type="AlphaFoldDB" id="A0A814PD55"/>
<reference evidence="13" key="1">
    <citation type="submission" date="2021-02" db="EMBL/GenBank/DDBJ databases">
        <authorList>
            <person name="Nowell W R."/>
        </authorList>
    </citation>
    <scope>NUCLEOTIDE SEQUENCE</scope>
</reference>
<dbReference type="Pfam" id="PF00069">
    <property type="entry name" value="Pkinase"/>
    <property type="match status" value="1"/>
</dbReference>
<keyword evidence="1" id="KW-0808">Transferase</keyword>
<dbReference type="PROSITE" id="PS00108">
    <property type="entry name" value="PROTEIN_KINASE_ST"/>
    <property type="match status" value="1"/>
</dbReference>
<proteinExistence type="inferred from homology"/>
<dbReference type="EC" id="2.7.12.2" evidence="6"/>
<dbReference type="Proteomes" id="UP000663870">
    <property type="component" value="Unassembled WGS sequence"/>
</dbReference>
<dbReference type="InterPro" id="IPR008271">
    <property type="entry name" value="Ser/Thr_kinase_AS"/>
</dbReference>
<comment type="catalytic activity">
    <reaction evidence="7">
        <text>L-seryl-[protein] + ATP = O-phospho-L-seryl-[protein] + ADP + H(+)</text>
        <dbReference type="Rhea" id="RHEA:17989"/>
        <dbReference type="Rhea" id="RHEA-COMP:9863"/>
        <dbReference type="Rhea" id="RHEA-COMP:11604"/>
        <dbReference type="ChEBI" id="CHEBI:15378"/>
        <dbReference type="ChEBI" id="CHEBI:29999"/>
        <dbReference type="ChEBI" id="CHEBI:30616"/>
        <dbReference type="ChEBI" id="CHEBI:83421"/>
        <dbReference type="ChEBI" id="CHEBI:456216"/>
        <dbReference type="EC" id="2.7.12.2"/>
    </reaction>
</comment>
<evidence type="ECO:0000256" key="4">
    <source>
        <dbReference type="ARBA" id="ARBA00022840"/>
    </source>
</evidence>
<evidence type="ECO:0000256" key="10">
    <source>
        <dbReference type="SAM" id="Coils"/>
    </source>
</evidence>
<dbReference type="InterPro" id="IPR011009">
    <property type="entry name" value="Kinase-like_dom_sf"/>
</dbReference>
<dbReference type="Pfam" id="PF10283">
    <property type="entry name" value="zf-CCHH"/>
    <property type="match status" value="1"/>
</dbReference>
<protein>
    <recommendedName>
        <fullName evidence="6">mitogen-activated protein kinase kinase</fullName>
        <ecNumber evidence="6">2.7.12.2</ecNumber>
    </recommendedName>
</protein>
<gene>
    <name evidence="13" type="ORF">JXQ802_LOCUS19307</name>
    <name evidence="12" type="ORF">PYM288_LOCUS14863</name>
</gene>
<evidence type="ECO:0000256" key="1">
    <source>
        <dbReference type="ARBA" id="ARBA00022679"/>
    </source>
</evidence>
<dbReference type="GO" id="GO:0005524">
    <property type="term" value="F:ATP binding"/>
    <property type="evidence" value="ECO:0007669"/>
    <property type="project" value="UniProtKB-KW"/>
</dbReference>
<dbReference type="InterPro" id="IPR000719">
    <property type="entry name" value="Prot_kinase_dom"/>
</dbReference>
<evidence type="ECO:0000256" key="6">
    <source>
        <dbReference type="ARBA" id="ARBA00038999"/>
    </source>
</evidence>
<comment type="caution">
    <text evidence="13">The sequence shown here is derived from an EMBL/GenBank/DDBJ whole genome shotgun (WGS) entry which is preliminary data.</text>
</comment>
<dbReference type="Proteomes" id="UP000663854">
    <property type="component" value="Unassembled WGS sequence"/>
</dbReference>
<dbReference type="Gene3D" id="1.10.510.10">
    <property type="entry name" value="Transferase(Phosphotransferase) domain 1"/>
    <property type="match status" value="1"/>
</dbReference>
<evidence type="ECO:0000256" key="7">
    <source>
        <dbReference type="ARBA" id="ARBA00049014"/>
    </source>
</evidence>
<accession>A0A814PD55</accession>
<feature type="domain" description="Protein kinase" evidence="11">
    <location>
        <begin position="80"/>
        <end position="353"/>
    </location>
</feature>
<dbReference type="GO" id="GO:0004708">
    <property type="term" value="F:MAP kinase kinase activity"/>
    <property type="evidence" value="ECO:0007669"/>
    <property type="project" value="UniProtKB-EC"/>
</dbReference>
<evidence type="ECO:0000313" key="12">
    <source>
        <dbReference type="EMBL" id="CAF1006074.1"/>
    </source>
</evidence>
<evidence type="ECO:0000256" key="5">
    <source>
        <dbReference type="ARBA" id="ARBA00038035"/>
    </source>
</evidence>
<comment type="catalytic activity">
    <reaction evidence="9">
        <text>L-tyrosyl-[protein] + ATP = O-phospho-L-tyrosyl-[protein] + ADP + H(+)</text>
        <dbReference type="Rhea" id="RHEA:10596"/>
        <dbReference type="Rhea" id="RHEA-COMP:10136"/>
        <dbReference type="Rhea" id="RHEA-COMP:20101"/>
        <dbReference type="ChEBI" id="CHEBI:15378"/>
        <dbReference type="ChEBI" id="CHEBI:30616"/>
        <dbReference type="ChEBI" id="CHEBI:46858"/>
        <dbReference type="ChEBI" id="CHEBI:61978"/>
        <dbReference type="ChEBI" id="CHEBI:456216"/>
        <dbReference type="EC" id="2.7.12.2"/>
    </reaction>
</comment>
<dbReference type="Gene3D" id="3.30.200.20">
    <property type="entry name" value="Phosphorylase Kinase, domain 1"/>
    <property type="match status" value="1"/>
</dbReference>
<evidence type="ECO:0000256" key="9">
    <source>
        <dbReference type="ARBA" id="ARBA00051693"/>
    </source>
</evidence>
<dbReference type="PANTHER" id="PTHR48013:SF9">
    <property type="entry name" value="DUAL SPECIFICITY MITOGEN-ACTIVATED PROTEIN KINASE KINASE 5"/>
    <property type="match status" value="1"/>
</dbReference>
<keyword evidence="4" id="KW-0067">ATP-binding</keyword>
<evidence type="ECO:0000259" key="11">
    <source>
        <dbReference type="PROSITE" id="PS50011"/>
    </source>
</evidence>
<feature type="coiled-coil region" evidence="10">
    <location>
        <begin position="10"/>
        <end position="44"/>
    </location>
</feature>
<keyword evidence="10" id="KW-0175">Coiled coil</keyword>
<evidence type="ECO:0000256" key="8">
    <source>
        <dbReference type="ARBA" id="ARBA00049299"/>
    </source>
</evidence>
<dbReference type="SMART" id="SM00220">
    <property type="entry name" value="S_TKc"/>
    <property type="match status" value="1"/>
</dbReference>
<evidence type="ECO:0000313" key="13">
    <source>
        <dbReference type="EMBL" id="CAF1103050.1"/>
    </source>
</evidence>
<dbReference type="InterPro" id="IPR019406">
    <property type="entry name" value="APLF_PBZ"/>
</dbReference>
<dbReference type="SUPFAM" id="SSF56112">
    <property type="entry name" value="Protein kinase-like (PK-like)"/>
    <property type="match status" value="1"/>
</dbReference>
<dbReference type="CDD" id="cd14014">
    <property type="entry name" value="STKc_PknB_like"/>
    <property type="match status" value="1"/>
</dbReference>
<dbReference type="EMBL" id="CAJNOH010000341">
    <property type="protein sequence ID" value="CAF1006074.1"/>
    <property type="molecule type" value="Genomic_DNA"/>
</dbReference>
<name>A0A814PD55_9BILA</name>
<organism evidence="13 14">
    <name type="scientific">Rotaria sordida</name>
    <dbReference type="NCBI Taxonomy" id="392033"/>
    <lineage>
        <taxon>Eukaryota</taxon>
        <taxon>Metazoa</taxon>
        <taxon>Spiralia</taxon>
        <taxon>Gnathifera</taxon>
        <taxon>Rotifera</taxon>
        <taxon>Eurotatoria</taxon>
        <taxon>Bdelloidea</taxon>
        <taxon>Philodinida</taxon>
        <taxon>Philodinidae</taxon>
        <taxon>Rotaria</taxon>
    </lineage>
</organism>
<keyword evidence="3" id="KW-0418">Kinase</keyword>
<keyword evidence="2" id="KW-0547">Nucleotide-binding</keyword>
<evidence type="ECO:0000256" key="3">
    <source>
        <dbReference type="ARBA" id="ARBA00022777"/>
    </source>
</evidence>
<dbReference type="PANTHER" id="PTHR48013">
    <property type="entry name" value="DUAL SPECIFICITY MITOGEN-ACTIVATED PROTEIN KINASE KINASE 5-RELATED"/>
    <property type="match status" value="1"/>
</dbReference>
<sequence>MGLSHSKAKIDALKREQKLIMKLNADMEKQLATQEEANKRKQQATFEQMVATLLAVAQSKANETVLNDEKSEIEIAGTTYEVIHYVSRGGFGKIYKATVKNTGRIVAIKILENTPDIQEEIKNEINFLRVTKRICIDNHPIIQYRGSKITNEGIFIAMEYAICDLRTFWKNKTFYETTEEITIFGMVIIVYVLRALAFLERLNIIHGDIKPHNIVLVPTKKYFCIKLIDFGAAEKMNTLHEQLTVDADKIHTVFFASPEFLQYDSKNRISRHLHKKSDVWAAGVMFYLLFCGEFPWKDEKEYRHFCNDRYAQDIVVPAAGGYRMIIELLLRKNPDERSSAKETLKQLKAHPVFGKIVESLHKSFCPVDDVCYMEVSDDIRQELAQLARPDHYTGRPISPSKRKSVEIRPRCRYCRKCNRTDLDHREKFAHPGDSDYHVLEVSAGGLSENPKCRYGIYCYRNDQDHCSKYSHPIDSEHGHTKIQQDANHTDDFNIHACYCIHQVLLDNRDYGMISHIDDYDDNPTDHSDYSFTLQH</sequence>
<dbReference type="PROSITE" id="PS50011">
    <property type="entry name" value="PROTEIN_KINASE_DOM"/>
    <property type="match status" value="1"/>
</dbReference>
<evidence type="ECO:0000313" key="14">
    <source>
        <dbReference type="Proteomes" id="UP000663870"/>
    </source>
</evidence>
<dbReference type="EMBL" id="CAJNOL010000527">
    <property type="protein sequence ID" value="CAF1103050.1"/>
    <property type="molecule type" value="Genomic_DNA"/>
</dbReference>
<keyword evidence="14" id="KW-1185">Reference proteome</keyword>
<evidence type="ECO:0000256" key="2">
    <source>
        <dbReference type="ARBA" id="ARBA00022741"/>
    </source>
</evidence>